<dbReference type="PANTHER" id="PTHR40267:SF1">
    <property type="entry name" value="BLR3294 PROTEIN"/>
    <property type="match status" value="1"/>
</dbReference>
<reference evidence="2" key="1">
    <citation type="submission" date="2016-09" db="EMBL/GenBank/DDBJ databases">
        <authorList>
            <person name="Wibberg D."/>
        </authorList>
    </citation>
    <scope>NUCLEOTIDE SEQUENCE [LARGE SCALE GENOMIC DNA]</scope>
</reference>
<dbReference type="Gene3D" id="3.40.50.12500">
    <property type="match status" value="1"/>
</dbReference>
<organism evidence="1 2">
    <name type="scientific">Donghicola eburneus</name>
    <dbReference type="NCBI Taxonomy" id="393278"/>
    <lineage>
        <taxon>Bacteria</taxon>
        <taxon>Pseudomonadati</taxon>
        <taxon>Pseudomonadota</taxon>
        <taxon>Alphaproteobacteria</taxon>
        <taxon>Rhodobacterales</taxon>
        <taxon>Roseobacteraceae</taxon>
        <taxon>Donghicola</taxon>
    </lineage>
</organism>
<dbReference type="EMBL" id="FMJB01000046">
    <property type="protein sequence ID" value="SCM67326.1"/>
    <property type="molecule type" value="Genomic_DNA"/>
</dbReference>
<sequence length="251" mass="26370">MQPFPYTLAPSTLPKLGLIVLAADETLEEDMRRIFPPDVARLHVTRIPSDTALNPDTIHAMEAALPSAAALFPATAHFESVGYGCTSGTTLIGEGRVAELVSGAVSTQQVSNPLTATLAAMQALGIRRLGLVSPYIDTVAGPVKEALERRDISVPATLSFGEEQEANVARIAPASICDAARALAQEGEIDGIFLSCTNLRTLDIIPKLETELALPVLSSNQTLAWHMAAQAGLLEQANGVGRLWAASAPAP</sequence>
<accession>A0A1M4N2P2</accession>
<dbReference type="InterPro" id="IPR053714">
    <property type="entry name" value="Iso_Racemase_Enz_sf"/>
</dbReference>
<proteinExistence type="predicted"/>
<dbReference type="PIRSF" id="PIRSF015736">
    <property type="entry name" value="MI"/>
    <property type="match status" value="1"/>
</dbReference>
<gene>
    <name evidence="1" type="ORF">KARMA_1524</name>
</gene>
<dbReference type="InterPro" id="IPR026286">
    <property type="entry name" value="MaiA/AMDase"/>
</dbReference>
<name>A0A1M4N2P2_9RHOB</name>
<keyword evidence="2" id="KW-1185">Reference proteome</keyword>
<dbReference type="AlphaFoldDB" id="A0A1M4N2P2"/>
<dbReference type="Proteomes" id="UP000184085">
    <property type="component" value="Unassembled WGS sequence"/>
</dbReference>
<evidence type="ECO:0000313" key="1">
    <source>
        <dbReference type="EMBL" id="SCM67326.1"/>
    </source>
</evidence>
<evidence type="ECO:0000313" key="2">
    <source>
        <dbReference type="Proteomes" id="UP000184085"/>
    </source>
</evidence>
<dbReference type="Pfam" id="PF17645">
    <property type="entry name" value="Amdase"/>
    <property type="match status" value="1"/>
</dbReference>
<dbReference type="PANTHER" id="PTHR40267">
    <property type="entry name" value="BLR3294 PROTEIN"/>
    <property type="match status" value="1"/>
</dbReference>
<protein>
    <submittedName>
        <fullName evidence="1">Putative Asp/Glu/Hydantoin racemase</fullName>
    </submittedName>
</protein>
<dbReference type="RefSeq" id="WP_072705970.1">
    <property type="nucleotide sequence ID" value="NZ_FMJB01000046.1"/>
</dbReference>